<comment type="subunit">
    <text evidence="3 10">Monomer.</text>
</comment>
<evidence type="ECO:0000256" key="1">
    <source>
        <dbReference type="ARBA" id="ARBA00000077"/>
    </source>
</evidence>
<dbReference type="GO" id="GO:0004523">
    <property type="term" value="F:RNA-DNA hybrid ribonuclease activity"/>
    <property type="evidence" value="ECO:0007669"/>
    <property type="project" value="UniProtKB-UniRule"/>
</dbReference>
<keyword evidence="7 10" id="KW-0255">Endonuclease</keyword>
<evidence type="ECO:0000259" key="12">
    <source>
        <dbReference type="PROSITE" id="PS50879"/>
    </source>
</evidence>
<dbReference type="EC" id="3.1.26.4" evidence="4 10"/>
<evidence type="ECO:0000256" key="11">
    <source>
        <dbReference type="SAM" id="MobiDB-lite"/>
    </source>
</evidence>
<evidence type="ECO:0000256" key="8">
    <source>
        <dbReference type="ARBA" id="ARBA00022801"/>
    </source>
</evidence>
<comment type="function">
    <text evidence="10">Endonuclease that specifically degrades the RNA of RNA-DNA hybrids.</text>
</comment>
<feature type="region of interest" description="Disordered" evidence="11">
    <location>
        <begin position="143"/>
        <end position="326"/>
    </location>
</feature>
<dbReference type="InterPro" id="IPR002156">
    <property type="entry name" value="RNaseH_domain"/>
</dbReference>
<evidence type="ECO:0000313" key="14">
    <source>
        <dbReference type="Proteomes" id="UP000095214"/>
    </source>
</evidence>
<reference evidence="13 14" key="1">
    <citation type="submission" date="2016-09" db="EMBL/GenBank/DDBJ databases">
        <title>Complete genome sequence of Actinomyces hongkongensis HKU8.</title>
        <authorList>
            <person name="Gao Y.-X."/>
            <person name="Zhou Y.-Y."/>
            <person name="Xie Y."/>
            <person name="Wang M."/>
            <person name="Wang S.-J."/>
            <person name="Shen S.-G."/>
        </authorList>
    </citation>
    <scope>NUCLEOTIDE SEQUENCE [LARGE SCALE GENOMIC DNA]</scope>
    <source>
        <strain evidence="13 14">HKU8</strain>
    </source>
</reference>
<dbReference type="GO" id="GO:0043137">
    <property type="term" value="P:DNA replication, removal of RNA primer"/>
    <property type="evidence" value="ECO:0007669"/>
    <property type="project" value="TreeGrafter"/>
</dbReference>
<dbReference type="STRING" id="178339.BH719_07210"/>
<dbReference type="AlphaFoldDB" id="A0A1D8B3H8"/>
<dbReference type="RefSeq" id="WP_034255363.1">
    <property type="nucleotide sequence ID" value="NZ_CP017298.1"/>
</dbReference>
<evidence type="ECO:0000256" key="5">
    <source>
        <dbReference type="ARBA" id="ARBA00022722"/>
    </source>
</evidence>
<accession>A0A1D8B3H8</accession>
<dbReference type="Pfam" id="PF00075">
    <property type="entry name" value="RNase_H"/>
    <property type="match status" value="1"/>
</dbReference>
<dbReference type="SUPFAM" id="SSF53098">
    <property type="entry name" value="Ribonuclease H-like"/>
    <property type="match status" value="1"/>
</dbReference>
<organism evidence="13 14">
    <name type="scientific">Pauljensenia hongkongensis</name>
    <dbReference type="NCBI Taxonomy" id="178339"/>
    <lineage>
        <taxon>Bacteria</taxon>
        <taxon>Bacillati</taxon>
        <taxon>Actinomycetota</taxon>
        <taxon>Actinomycetes</taxon>
        <taxon>Actinomycetales</taxon>
        <taxon>Actinomycetaceae</taxon>
        <taxon>Pauljensenia</taxon>
    </lineage>
</organism>
<dbReference type="EMBL" id="CP017298">
    <property type="protein sequence ID" value="AOS47659.1"/>
    <property type="molecule type" value="Genomic_DNA"/>
</dbReference>
<feature type="binding site" evidence="10">
    <location>
        <position position="8"/>
    </location>
    <ligand>
        <name>Mg(2+)</name>
        <dbReference type="ChEBI" id="CHEBI:18420"/>
        <label>2</label>
    </ligand>
</feature>
<dbReference type="GO" id="GO:0000287">
    <property type="term" value="F:magnesium ion binding"/>
    <property type="evidence" value="ECO:0007669"/>
    <property type="project" value="UniProtKB-UniRule"/>
</dbReference>
<dbReference type="PANTHER" id="PTHR10642:SF26">
    <property type="entry name" value="RIBONUCLEASE H1"/>
    <property type="match status" value="1"/>
</dbReference>
<evidence type="ECO:0000256" key="4">
    <source>
        <dbReference type="ARBA" id="ARBA00012180"/>
    </source>
</evidence>
<feature type="compositionally biased region" description="Low complexity" evidence="11">
    <location>
        <begin position="297"/>
        <end position="325"/>
    </location>
</feature>
<dbReference type="HAMAP" id="MF_00042">
    <property type="entry name" value="RNase_H"/>
    <property type="match status" value="1"/>
</dbReference>
<feature type="binding site" evidence="10">
    <location>
        <position position="69"/>
    </location>
    <ligand>
        <name>Mg(2+)</name>
        <dbReference type="ChEBI" id="CHEBI:18420"/>
        <label>1</label>
    </ligand>
</feature>
<dbReference type="InterPro" id="IPR050092">
    <property type="entry name" value="RNase_H"/>
</dbReference>
<dbReference type="KEGG" id="phon:BH719_07210"/>
<keyword evidence="5 10" id="KW-0540">Nuclease</keyword>
<dbReference type="Proteomes" id="UP000095214">
    <property type="component" value="Chromosome"/>
</dbReference>
<comment type="cofactor">
    <cofactor evidence="10">
        <name>Mg(2+)</name>
        <dbReference type="ChEBI" id="CHEBI:18420"/>
    </cofactor>
    <text evidence="10">Binds 1 Mg(2+) ion per subunit. May bind a second metal ion at a regulatory site, or after substrate binding.</text>
</comment>
<evidence type="ECO:0000256" key="2">
    <source>
        <dbReference type="ARBA" id="ARBA00005300"/>
    </source>
</evidence>
<keyword evidence="14" id="KW-1185">Reference proteome</keyword>
<evidence type="ECO:0000313" key="13">
    <source>
        <dbReference type="EMBL" id="AOS47659.1"/>
    </source>
</evidence>
<keyword evidence="6 10" id="KW-0479">Metal-binding</keyword>
<keyword evidence="9 10" id="KW-0460">Magnesium</keyword>
<feature type="compositionally biased region" description="Pro residues" evidence="11">
    <location>
        <begin position="286"/>
        <end position="296"/>
    </location>
</feature>
<comment type="similarity">
    <text evidence="2 10">Belongs to the RNase H family.</text>
</comment>
<evidence type="ECO:0000256" key="7">
    <source>
        <dbReference type="ARBA" id="ARBA00022759"/>
    </source>
</evidence>
<dbReference type="InterPro" id="IPR022892">
    <property type="entry name" value="RNaseHI"/>
</dbReference>
<feature type="binding site" evidence="10">
    <location>
        <position position="8"/>
    </location>
    <ligand>
        <name>Mg(2+)</name>
        <dbReference type="ChEBI" id="CHEBI:18420"/>
        <label>1</label>
    </ligand>
</feature>
<dbReference type="GO" id="GO:0005737">
    <property type="term" value="C:cytoplasm"/>
    <property type="evidence" value="ECO:0007669"/>
    <property type="project" value="UniProtKB-SubCell"/>
</dbReference>
<dbReference type="OrthoDB" id="7845843at2"/>
<name>A0A1D8B3H8_9ACTO</name>
<protein>
    <recommendedName>
        <fullName evidence="4 10">Ribonuclease H</fullName>
        <shortName evidence="10">RNase H</shortName>
        <ecNumber evidence="4 10">3.1.26.4</ecNumber>
    </recommendedName>
</protein>
<comment type="catalytic activity">
    <reaction evidence="1 10">
        <text>Endonucleolytic cleavage to 5'-phosphomonoester.</text>
        <dbReference type="EC" id="3.1.26.4"/>
    </reaction>
</comment>
<dbReference type="PROSITE" id="PS50879">
    <property type="entry name" value="RNASE_H_1"/>
    <property type="match status" value="1"/>
</dbReference>
<evidence type="ECO:0000256" key="10">
    <source>
        <dbReference type="HAMAP-Rule" id="MF_00042"/>
    </source>
</evidence>
<dbReference type="CDD" id="cd09278">
    <property type="entry name" value="RNase_HI_prokaryote_like"/>
    <property type="match status" value="1"/>
</dbReference>
<evidence type="ECO:0000256" key="6">
    <source>
        <dbReference type="ARBA" id="ARBA00022723"/>
    </source>
</evidence>
<keyword evidence="10" id="KW-0963">Cytoplasm</keyword>
<dbReference type="GO" id="GO:0003676">
    <property type="term" value="F:nucleic acid binding"/>
    <property type="evidence" value="ECO:0007669"/>
    <property type="project" value="InterPro"/>
</dbReference>
<dbReference type="Gene3D" id="3.30.420.10">
    <property type="entry name" value="Ribonuclease H-like superfamily/Ribonuclease H"/>
    <property type="match status" value="1"/>
</dbReference>
<dbReference type="InterPro" id="IPR036397">
    <property type="entry name" value="RNaseH_sf"/>
</dbReference>
<evidence type="ECO:0000256" key="9">
    <source>
        <dbReference type="ARBA" id="ARBA00022842"/>
    </source>
</evidence>
<keyword evidence="8 10" id="KW-0378">Hydrolase</keyword>
<feature type="domain" description="RNase H type-1" evidence="12">
    <location>
        <begin position="1"/>
        <end position="141"/>
    </location>
</feature>
<feature type="binding site" evidence="10">
    <location>
        <position position="133"/>
    </location>
    <ligand>
        <name>Mg(2+)</name>
        <dbReference type="ChEBI" id="CHEBI:18420"/>
        <label>2</label>
    </ligand>
</feature>
<dbReference type="InterPro" id="IPR012337">
    <property type="entry name" value="RNaseH-like_sf"/>
</dbReference>
<proteinExistence type="inferred from homology"/>
<feature type="binding site" evidence="10">
    <location>
        <position position="43"/>
    </location>
    <ligand>
        <name>Mg(2+)</name>
        <dbReference type="ChEBI" id="CHEBI:18420"/>
        <label>1</label>
    </ligand>
</feature>
<comment type="subcellular location">
    <subcellularLocation>
        <location evidence="10">Cytoplasm</location>
    </subcellularLocation>
</comment>
<gene>
    <name evidence="10" type="primary">rnhA</name>
    <name evidence="13" type="ORF">BH719_07210</name>
</gene>
<sequence>MTITVAVDGSSLGNPGPAGWAWVVDRDCWDAGGWPEGTNNIGELTALLEALEATAAAGLSDQGLHVLADSQYAINVASKWRIGWKKRGWTKADKKPIKNLALIQRIDRAMEGRTVTFEWVKGHAGHPLNELADDLARACAQTYQEGGTPAPGPGFRARGEDGADGAEQPDGSARTLGGVGTDGAEQPDGSARTLGGAGTEGAEQPGRSAGTPGGADPDSAGSTQESPGSGPEPADGVSTGAIPSHAAAGPRGGRGRKSTRGQRPFSPHPSVGGAPEPATAVGPEPTRAPDPGPGEPAAPGSAPSVPAGAGASAASGPSAPAQEAADPIDWEKRFLVAWTGGDEEALARITGPQTTRIWPGGQATTTLAGPVPPKASIGRFNVQRAGEAFLVRYTLRWEGGSSVESSVWLPGPVLVHHQSTERG</sequence>
<evidence type="ECO:0000256" key="3">
    <source>
        <dbReference type="ARBA" id="ARBA00011245"/>
    </source>
</evidence>
<dbReference type="PANTHER" id="PTHR10642">
    <property type="entry name" value="RIBONUCLEASE H1"/>
    <property type="match status" value="1"/>
</dbReference>